<organism evidence="4 5">
    <name type="scientific">Lachancea nothofagi CBS 11611</name>
    <dbReference type="NCBI Taxonomy" id="1266666"/>
    <lineage>
        <taxon>Eukaryota</taxon>
        <taxon>Fungi</taxon>
        <taxon>Dikarya</taxon>
        <taxon>Ascomycota</taxon>
        <taxon>Saccharomycotina</taxon>
        <taxon>Saccharomycetes</taxon>
        <taxon>Saccharomycetales</taxon>
        <taxon>Saccharomycetaceae</taxon>
        <taxon>Lachancea</taxon>
    </lineage>
</organism>
<name>A0A1G4KHE0_9SACH</name>
<feature type="region of interest" description="Disordered" evidence="3">
    <location>
        <begin position="261"/>
        <end position="438"/>
    </location>
</feature>
<dbReference type="InterPro" id="IPR051190">
    <property type="entry name" value="Baculoviral_IAP"/>
</dbReference>
<protein>
    <submittedName>
        <fullName evidence="4">LANO_0G06986g1_1</fullName>
    </submittedName>
</protein>
<gene>
    <name evidence="4" type="ORF">LANO_0G06986G</name>
</gene>
<evidence type="ECO:0000256" key="1">
    <source>
        <dbReference type="ARBA" id="ARBA00022723"/>
    </source>
</evidence>
<evidence type="ECO:0000256" key="2">
    <source>
        <dbReference type="ARBA" id="ARBA00022833"/>
    </source>
</evidence>
<evidence type="ECO:0000313" key="4">
    <source>
        <dbReference type="EMBL" id="SCV03908.1"/>
    </source>
</evidence>
<evidence type="ECO:0000313" key="5">
    <source>
        <dbReference type="Proteomes" id="UP000189911"/>
    </source>
</evidence>
<keyword evidence="1" id="KW-0479">Metal-binding</keyword>
<dbReference type="GO" id="GO:0003677">
    <property type="term" value="F:DNA binding"/>
    <property type="evidence" value="ECO:0007669"/>
    <property type="project" value="InterPro"/>
</dbReference>
<dbReference type="GO" id="GO:0046872">
    <property type="term" value="F:metal ion binding"/>
    <property type="evidence" value="ECO:0007669"/>
    <property type="project" value="UniProtKB-KW"/>
</dbReference>
<dbReference type="InterPro" id="IPR017956">
    <property type="entry name" value="AT_hook_DNA-bd_motif"/>
</dbReference>
<evidence type="ECO:0000256" key="3">
    <source>
        <dbReference type="SAM" id="MobiDB-lite"/>
    </source>
</evidence>
<dbReference type="PROSITE" id="PS50143">
    <property type="entry name" value="BIR_REPEAT_2"/>
    <property type="match status" value="1"/>
</dbReference>
<feature type="compositionally biased region" description="Basic and acidic residues" evidence="3">
    <location>
        <begin position="411"/>
        <end position="435"/>
    </location>
</feature>
<dbReference type="Proteomes" id="UP000189911">
    <property type="component" value="Chromosome G"/>
</dbReference>
<keyword evidence="5" id="KW-1185">Reference proteome</keyword>
<feature type="region of interest" description="Disordered" evidence="3">
    <location>
        <begin position="521"/>
        <end position="599"/>
    </location>
</feature>
<dbReference type="OrthoDB" id="4070233at2759"/>
<feature type="region of interest" description="Disordered" evidence="3">
    <location>
        <begin position="718"/>
        <end position="746"/>
    </location>
</feature>
<dbReference type="AlphaFoldDB" id="A0A1G4KHE0"/>
<accession>A0A1G4KHE0</accession>
<feature type="compositionally biased region" description="Polar residues" evidence="3">
    <location>
        <begin position="720"/>
        <end position="736"/>
    </location>
</feature>
<keyword evidence="2" id="KW-0862">Zinc</keyword>
<dbReference type="Gene3D" id="1.10.1170.10">
    <property type="entry name" value="Inhibitor Of Apoptosis Protein (2mihbC-IAP-1), Chain A"/>
    <property type="match status" value="2"/>
</dbReference>
<feature type="compositionally biased region" description="Polar residues" evidence="3">
    <location>
        <begin position="534"/>
        <end position="543"/>
    </location>
</feature>
<feature type="compositionally biased region" description="Basic and acidic residues" evidence="3">
    <location>
        <begin position="277"/>
        <end position="287"/>
    </location>
</feature>
<dbReference type="SUPFAM" id="SSF57924">
    <property type="entry name" value="Inhibitor of apoptosis (IAP) repeat"/>
    <property type="match status" value="2"/>
</dbReference>
<dbReference type="Pfam" id="PF02178">
    <property type="entry name" value="AT_hook"/>
    <property type="match status" value="3"/>
</dbReference>
<dbReference type="PANTHER" id="PTHR46771">
    <property type="entry name" value="DETERIN"/>
    <property type="match status" value="1"/>
</dbReference>
<feature type="compositionally biased region" description="Polar residues" evidence="3">
    <location>
        <begin position="398"/>
        <end position="410"/>
    </location>
</feature>
<sequence>MSPNFHRYQDRYNSFCHIYNIEGKRCSWPYRVIPTKAMAQMGFEFQPTINGDILSRDCVSCSFCGGKSYDFHDCRVKPLTATLAKVLEKHLQRHSSCLHSALKLVLLKSFWKSKPIEWREELSLGDPHSNEMVRLRQWTFNEGWIHGSERSISSKSMAKAGLLRYELGLSSPELQEEHPDATYCIYCSKIIGSWEPDDDPVWEHFVCSNGGRCHFFQTMADTQFIQEMKSKYDIEGLGSDENVLPSLDYYETFGTQLKKFEDQTSIEESQIKRGRPKSRDGSEPSRELKKRGRPRKEKQTEDEPDVANSNPMPDSEVERPPPIKRKRGRPKKIIDEDPSVVKQKRPRGRPRKDFSSLGEQGQLTNSMSPPSTKANSNDLMGSITAQTPPLVEPLARPQSKSPSVAQTSQHTSRENIDEPLKEYEALLPADGDKTPPKRRIRIRQNQNVAAADILDPVDSDVNSTKSIVLNFNNRTPESKNEARNPIIDDSFDAFSFSTHGNSEFIIPESAFQSKINSKRQFPPELENTGHSDTPENQESSSLDNGAVNLSPASKSYEPPIGVLDNIDMNVNISEDSDDDDEDVVPRSDASKPSNPPKKSIFIGAQEKMDLSDRLTAELSSLINNATPNSAVELSANAKNDSSLVKSDKILEETSETSEERTVRSLRVSSLATERLPGDSINILVGRRPNYERLSSNSENEIKNNHIEESTAVIRAPDAVQAQQTRNASTTDKSLNPSAVREDNVSTDRGDITYSRLDESRALLGNYFRKLLRYINLNDASLSNEIDGDLSFFVKHMPQVEKELTFSAWIDRKELELREEFDRDYKMKIAKLERQFQVARSYLENIDNDDFLLKMAETYNIPTNSPRSQ</sequence>
<dbReference type="Pfam" id="PF00653">
    <property type="entry name" value="BIR"/>
    <property type="match status" value="1"/>
</dbReference>
<reference evidence="5" key="1">
    <citation type="submission" date="2016-03" db="EMBL/GenBank/DDBJ databases">
        <authorList>
            <person name="Devillers Hugo."/>
        </authorList>
    </citation>
    <scope>NUCLEOTIDE SEQUENCE [LARGE SCALE GENOMIC DNA]</scope>
</reference>
<dbReference type="EMBL" id="LT598453">
    <property type="protein sequence ID" value="SCV03908.1"/>
    <property type="molecule type" value="Genomic_DNA"/>
</dbReference>
<feature type="compositionally biased region" description="Basic residues" evidence="3">
    <location>
        <begin position="322"/>
        <end position="331"/>
    </location>
</feature>
<dbReference type="SMART" id="SM00384">
    <property type="entry name" value="AT_hook"/>
    <property type="match status" value="4"/>
</dbReference>
<proteinExistence type="predicted"/>
<dbReference type="InterPro" id="IPR001370">
    <property type="entry name" value="BIR_rpt"/>
</dbReference>
<dbReference type="PRINTS" id="PR00929">
    <property type="entry name" value="ATHOOK"/>
</dbReference>
<dbReference type="PANTHER" id="PTHR46771:SF5">
    <property type="entry name" value="DETERIN"/>
    <property type="match status" value="1"/>
</dbReference>
<feature type="compositionally biased region" description="Polar residues" evidence="3">
    <location>
        <begin position="357"/>
        <end position="387"/>
    </location>
</feature>
<dbReference type="SMART" id="SM00238">
    <property type="entry name" value="BIR"/>
    <property type="match status" value="1"/>
</dbReference>